<dbReference type="CDD" id="cd02140">
    <property type="entry name" value="Frm2-like"/>
    <property type="match status" value="1"/>
</dbReference>
<comment type="caution">
    <text evidence="2">The sequence shown here is derived from an EMBL/GenBank/DDBJ whole genome shotgun (WGS) entry which is preliminary data.</text>
</comment>
<feature type="domain" description="Nitroreductase" evidence="1">
    <location>
        <begin position="19"/>
        <end position="193"/>
    </location>
</feature>
<dbReference type="EMBL" id="JBFXLR010000095">
    <property type="protein sequence ID" value="KAL2837586.1"/>
    <property type="molecule type" value="Genomic_DNA"/>
</dbReference>
<dbReference type="Proteomes" id="UP001610444">
    <property type="component" value="Unassembled WGS sequence"/>
</dbReference>
<dbReference type="SUPFAM" id="SSF55469">
    <property type="entry name" value="FMN-dependent nitroreductase-like"/>
    <property type="match status" value="1"/>
</dbReference>
<evidence type="ECO:0000313" key="2">
    <source>
        <dbReference type="EMBL" id="KAL2837586.1"/>
    </source>
</evidence>
<evidence type="ECO:0000313" key="3">
    <source>
        <dbReference type="Proteomes" id="UP001610444"/>
    </source>
</evidence>
<dbReference type="Gene3D" id="3.40.109.10">
    <property type="entry name" value="NADH Oxidase"/>
    <property type="match status" value="1"/>
</dbReference>
<keyword evidence="3" id="KW-1185">Reference proteome</keyword>
<dbReference type="InterPro" id="IPR033877">
    <property type="entry name" value="Frm2/Hbn1"/>
</dbReference>
<dbReference type="Pfam" id="PF00881">
    <property type="entry name" value="Nitroreductase"/>
    <property type="match status" value="1"/>
</dbReference>
<sequence>MGSTAVELNPETRTLLQLVKTRRTIYSLSNTCSISDEAVETIIKDAVLHVPSSFNTQTTRVVLLLGEEHQKLWDLTVRIMEGLVAAGSVAKEMFENNTKPKLNGFRGAYGTVLFFVEYDALAEIKKKFPTYANKFDPYALESNAMSQYLVWTALASEGLGANLQHYSPLIDTQVQKQWNIPASWKLDAQLVFGTPTGQPIEKIFAPLEDRFKVFGK</sequence>
<proteinExistence type="predicted"/>
<dbReference type="InterPro" id="IPR000415">
    <property type="entry name" value="Nitroreductase-like"/>
</dbReference>
<name>A0ABR4JC06_9EURO</name>
<dbReference type="RefSeq" id="XP_070892599.1">
    <property type="nucleotide sequence ID" value="XM_071043703.1"/>
</dbReference>
<evidence type="ECO:0000259" key="1">
    <source>
        <dbReference type="Pfam" id="PF00881"/>
    </source>
</evidence>
<reference evidence="2 3" key="1">
    <citation type="submission" date="2024-07" db="EMBL/GenBank/DDBJ databases">
        <title>Section-level genome sequencing and comparative genomics of Aspergillus sections Usti and Cavernicolus.</title>
        <authorList>
            <consortium name="Lawrence Berkeley National Laboratory"/>
            <person name="Nybo J.L."/>
            <person name="Vesth T.C."/>
            <person name="Theobald S."/>
            <person name="Frisvad J.C."/>
            <person name="Larsen T.O."/>
            <person name="Kjaerboelling I."/>
            <person name="Rothschild-Mancinelli K."/>
            <person name="Lyhne E.K."/>
            <person name="Kogle M.E."/>
            <person name="Barry K."/>
            <person name="Clum A."/>
            <person name="Na H."/>
            <person name="Ledsgaard L."/>
            <person name="Lin J."/>
            <person name="Lipzen A."/>
            <person name="Kuo A."/>
            <person name="Riley R."/>
            <person name="Mondo S."/>
            <person name="LaButti K."/>
            <person name="Haridas S."/>
            <person name="Pangalinan J."/>
            <person name="Salamov A.A."/>
            <person name="Simmons B.A."/>
            <person name="Magnuson J.K."/>
            <person name="Chen J."/>
            <person name="Drula E."/>
            <person name="Henrissat B."/>
            <person name="Wiebenga A."/>
            <person name="Lubbers R.J."/>
            <person name="Gomes A.C."/>
            <person name="Macurrencykelacurrency M.R."/>
            <person name="Stajich J."/>
            <person name="Grigoriev I.V."/>
            <person name="Mortensen U.H."/>
            <person name="De vries R.P."/>
            <person name="Baker S.E."/>
            <person name="Andersen M.R."/>
        </authorList>
    </citation>
    <scope>NUCLEOTIDE SEQUENCE [LARGE SCALE GENOMIC DNA]</scope>
    <source>
        <strain evidence="2 3">CBS 756.74</strain>
    </source>
</reference>
<dbReference type="GeneID" id="98158867"/>
<organism evidence="2 3">
    <name type="scientific">Aspergillus pseudodeflectus</name>
    <dbReference type="NCBI Taxonomy" id="176178"/>
    <lineage>
        <taxon>Eukaryota</taxon>
        <taxon>Fungi</taxon>
        <taxon>Dikarya</taxon>
        <taxon>Ascomycota</taxon>
        <taxon>Pezizomycotina</taxon>
        <taxon>Eurotiomycetes</taxon>
        <taxon>Eurotiomycetidae</taxon>
        <taxon>Eurotiales</taxon>
        <taxon>Aspergillaceae</taxon>
        <taxon>Aspergillus</taxon>
        <taxon>Aspergillus subgen. Nidulantes</taxon>
    </lineage>
</organism>
<dbReference type="InterPro" id="IPR029479">
    <property type="entry name" value="Nitroreductase"/>
</dbReference>
<protein>
    <submittedName>
        <fullName evidence="2">Nitroreductase-like protein</fullName>
    </submittedName>
</protein>
<dbReference type="PANTHER" id="PTHR43035:SF1">
    <property type="entry name" value="FATTY ACID REPRESSION MUTANT PROTEIN 2-RELATED"/>
    <property type="match status" value="1"/>
</dbReference>
<dbReference type="PANTHER" id="PTHR43035">
    <property type="entry name" value="FATTY ACID REPRESSION MUTANT PROTEIN 2-RELATED"/>
    <property type="match status" value="1"/>
</dbReference>
<gene>
    <name evidence="2" type="ORF">BJX68DRAFT_259518</name>
</gene>
<accession>A0ABR4JC06</accession>